<dbReference type="InterPro" id="IPR038385">
    <property type="entry name" value="Sua5/YwlC_C"/>
</dbReference>
<protein>
    <recommendedName>
        <fullName evidence="4 13">Threonylcarbamoyl-AMP synthase</fullName>
        <shortName evidence="13">TC-AMP synthase</shortName>
        <ecNumber evidence="3 13">2.7.7.87</ecNumber>
    </recommendedName>
    <alternativeName>
        <fullName evidence="11 13">L-threonylcarbamoyladenylate synthase</fullName>
    </alternativeName>
</protein>
<evidence type="ECO:0000259" key="15">
    <source>
        <dbReference type="PROSITE" id="PS51163"/>
    </source>
</evidence>
<feature type="binding site" evidence="14">
    <location>
        <position position="167"/>
    </location>
    <ligand>
        <name>ATP</name>
        <dbReference type="ChEBI" id="CHEBI:30616"/>
    </ligand>
</feature>
<dbReference type="Gene3D" id="3.90.870.10">
    <property type="entry name" value="DHBP synthase"/>
    <property type="match status" value="1"/>
</dbReference>
<evidence type="ECO:0000256" key="11">
    <source>
        <dbReference type="ARBA" id="ARBA00029774"/>
    </source>
</evidence>
<feature type="domain" description="YrdC-like" evidence="15">
    <location>
        <begin position="28"/>
        <end position="223"/>
    </location>
</feature>
<dbReference type="InterPro" id="IPR050156">
    <property type="entry name" value="TC-AMP_synthase_SUA5"/>
</dbReference>
<sequence length="385" mass="42048">MDAILKCSLDSIKWNKNQSLQFLCQQTHDNVKRAAESILAGKVVGFPTETVYGLGANAFNEEAVRSIFKAKGRPNDNPLIVHVSSTHMLNKYFSQQLPWTYERLIKEFWPGPLTILIKSPTDLPGETTAHLDTVGVRMPSHPVARALIECSGVPLAAPSANSSGRPSTTSAVHVFEDVYQRTEAREVMNYILDGGRSDIGLESTVVDGLSDVGKVRVLRPGGVTIEALKKVVGDDNVLYDKTQTKGEDFKPTTPGMKYKHYSPTAKVVLIMSRGGDKEDKTERLQELIRSLGTDTKIGCMTLQDSCITKGLLKINERTDQLIPYFVGPSSQPSVVASNIFAGLHALDKEAVEYILVEGVDEAEEGLAIMNRLCKAAGNAESIVMI</sequence>
<feature type="binding site" evidence="14">
    <location>
        <position position="159"/>
    </location>
    <ligand>
        <name>ATP</name>
        <dbReference type="ChEBI" id="CHEBI:30616"/>
    </ligand>
</feature>
<dbReference type="Gene3D" id="3.40.50.11030">
    <property type="entry name" value="Threonylcarbamoyl-AMP synthase, C-terminal domain"/>
    <property type="match status" value="1"/>
</dbReference>
<comment type="caution">
    <text evidence="16">The sequence shown here is derived from an EMBL/GenBank/DDBJ whole genome shotgun (WGS) entry which is preliminary data.</text>
</comment>
<dbReference type="InterPro" id="IPR010923">
    <property type="entry name" value="T(6)A37_SUA5"/>
</dbReference>
<evidence type="ECO:0000256" key="3">
    <source>
        <dbReference type="ARBA" id="ARBA00012584"/>
    </source>
</evidence>
<dbReference type="InterPro" id="IPR017945">
    <property type="entry name" value="DHBP_synth_RibB-like_a/b_dom"/>
</dbReference>
<dbReference type="GO" id="GO:0008033">
    <property type="term" value="P:tRNA processing"/>
    <property type="evidence" value="ECO:0007669"/>
    <property type="project" value="UniProtKB-KW"/>
</dbReference>
<evidence type="ECO:0000256" key="2">
    <source>
        <dbReference type="ARBA" id="ARBA00007663"/>
    </source>
</evidence>
<dbReference type="NCBIfam" id="TIGR00057">
    <property type="entry name" value="L-threonylcarbamoyladenylate synthase"/>
    <property type="match status" value="1"/>
</dbReference>
<feature type="binding site" evidence="14">
    <location>
        <position position="219"/>
    </location>
    <ligand>
        <name>ATP</name>
        <dbReference type="ChEBI" id="CHEBI:30616"/>
    </ligand>
</feature>
<dbReference type="InterPro" id="IPR006070">
    <property type="entry name" value="Sua5-like_dom"/>
</dbReference>
<evidence type="ECO:0000256" key="7">
    <source>
        <dbReference type="ARBA" id="ARBA00022694"/>
    </source>
</evidence>
<keyword evidence="5 13" id="KW-0963">Cytoplasm</keyword>
<dbReference type="GO" id="GO:0000049">
    <property type="term" value="F:tRNA binding"/>
    <property type="evidence" value="ECO:0007669"/>
    <property type="project" value="TreeGrafter"/>
</dbReference>
<dbReference type="GO" id="GO:0061710">
    <property type="term" value="F:L-threonylcarbamoyladenylate synthase"/>
    <property type="evidence" value="ECO:0007669"/>
    <property type="project" value="UniProtKB-EC"/>
</dbReference>
<keyword evidence="7 13" id="KW-0819">tRNA processing</keyword>
<evidence type="ECO:0000256" key="6">
    <source>
        <dbReference type="ARBA" id="ARBA00022679"/>
    </source>
</evidence>
<evidence type="ECO:0000256" key="12">
    <source>
        <dbReference type="ARBA" id="ARBA00048366"/>
    </source>
</evidence>
<evidence type="ECO:0000256" key="4">
    <source>
        <dbReference type="ARBA" id="ARBA00015492"/>
    </source>
</evidence>
<dbReference type="PANTHER" id="PTHR17490">
    <property type="entry name" value="SUA5"/>
    <property type="match status" value="1"/>
</dbReference>
<dbReference type="SUPFAM" id="SSF55821">
    <property type="entry name" value="YrdC/RibB"/>
    <property type="match status" value="1"/>
</dbReference>
<evidence type="ECO:0000256" key="1">
    <source>
        <dbReference type="ARBA" id="ARBA00004496"/>
    </source>
</evidence>
<accession>A0A4T0FPF3</accession>
<dbReference type="FunFam" id="3.90.870.10:FF:000009">
    <property type="entry name" value="Threonylcarbamoyl-AMP synthase, putative"/>
    <property type="match status" value="1"/>
</dbReference>
<dbReference type="Pfam" id="PF03481">
    <property type="entry name" value="Sua5_C"/>
    <property type="match status" value="1"/>
</dbReference>
<evidence type="ECO:0000313" key="17">
    <source>
        <dbReference type="Proteomes" id="UP000310189"/>
    </source>
</evidence>
<feature type="binding site" evidence="14">
    <location>
        <position position="77"/>
    </location>
    <ligand>
        <name>ATP</name>
        <dbReference type="ChEBI" id="CHEBI:30616"/>
    </ligand>
</feature>
<dbReference type="GO" id="GO:0006450">
    <property type="term" value="P:regulation of translational fidelity"/>
    <property type="evidence" value="ECO:0007669"/>
    <property type="project" value="TreeGrafter"/>
</dbReference>
<keyword evidence="17" id="KW-1185">Reference proteome</keyword>
<dbReference type="Pfam" id="PF01300">
    <property type="entry name" value="Sua5_yciO_yrdC"/>
    <property type="match status" value="1"/>
</dbReference>
<evidence type="ECO:0000256" key="14">
    <source>
        <dbReference type="PIRSR" id="PIRSR004930-1"/>
    </source>
</evidence>
<comment type="catalytic activity">
    <reaction evidence="12 13">
        <text>L-threonine + hydrogencarbonate + ATP = L-threonylcarbamoyladenylate + diphosphate + H2O</text>
        <dbReference type="Rhea" id="RHEA:36407"/>
        <dbReference type="ChEBI" id="CHEBI:15377"/>
        <dbReference type="ChEBI" id="CHEBI:17544"/>
        <dbReference type="ChEBI" id="CHEBI:30616"/>
        <dbReference type="ChEBI" id="CHEBI:33019"/>
        <dbReference type="ChEBI" id="CHEBI:57926"/>
        <dbReference type="ChEBI" id="CHEBI:73682"/>
        <dbReference type="EC" id="2.7.7.87"/>
    </reaction>
</comment>
<organism evidence="16 17">
    <name type="scientific">Wallemia hederae</name>
    <dbReference type="NCBI Taxonomy" id="1540922"/>
    <lineage>
        <taxon>Eukaryota</taxon>
        <taxon>Fungi</taxon>
        <taxon>Dikarya</taxon>
        <taxon>Basidiomycota</taxon>
        <taxon>Wallemiomycotina</taxon>
        <taxon>Wallemiomycetes</taxon>
        <taxon>Wallemiales</taxon>
        <taxon>Wallemiaceae</taxon>
        <taxon>Wallemia</taxon>
    </lineage>
</organism>
<keyword evidence="8 13" id="KW-0548">Nucleotidyltransferase</keyword>
<dbReference type="EMBL" id="SPNW01000020">
    <property type="protein sequence ID" value="TIA90309.1"/>
    <property type="molecule type" value="Genomic_DNA"/>
</dbReference>
<evidence type="ECO:0000256" key="9">
    <source>
        <dbReference type="ARBA" id="ARBA00022741"/>
    </source>
</evidence>
<dbReference type="AlphaFoldDB" id="A0A4T0FPF3"/>
<dbReference type="GO" id="GO:0005524">
    <property type="term" value="F:ATP binding"/>
    <property type="evidence" value="ECO:0007669"/>
    <property type="project" value="UniProtKB-UniRule"/>
</dbReference>
<evidence type="ECO:0000256" key="5">
    <source>
        <dbReference type="ARBA" id="ARBA00022490"/>
    </source>
</evidence>
<name>A0A4T0FPF3_9BASI</name>
<dbReference type="Proteomes" id="UP000310189">
    <property type="component" value="Unassembled WGS sequence"/>
</dbReference>
<dbReference type="OrthoDB" id="412787at2759"/>
<gene>
    <name evidence="16" type="ORF">E3P99_01627</name>
</gene>
<dbReference type="PANTHER" id="PTHR17490:SF16">
    <property type="entry name" value="THREONYLCARBAMOYL-AMP SYNTHASE"/>
    <property type="match status" value="1"/>
</dbReference>
<feature type="binding site" evidence="14">
    <location>
        <position position="73"/>
    </location>
    <ligand>
        <name>ATP</name>
        <dbReference type="ChEBI" id="CHEBI:30616"/>
    </ligand>
</feature>
<proteinExistence type="inferred from homology"/>
<dbReference type="InterPro" id="IPR005145">
    <property type="entry name" value="Sua5_C"/>
</dbReference>
<feature type="binding site" evidence="14">
    <location>
        <position position="203"/>
    </location>
    <ligand>
        <name>L-threonine</name>
        <dbReference type="ChEBI" id="CHEBI:57926"/>
    </ligand>
</feature>
<evidence type="ECO:0000256" key="10">
    <source>
        <dbReference type="ARBA" id="ARBA00022840"/>
    </source>
</evidence>
<dbReference type="EC" id="2.7.7.87" evidence="3 13"/>
<feature type="binding site" evidence="14">
    <location>
        <position position="50"/>
    </location>
    <ligand>
        <name>L-threonine</name>
        <dbReference type="ChEBI" id="CHEBI:57926"/>
    </ligand>
</feature>
<keyword evidence="10 13" id="KW-0067">ATP-binding</keyword>
<keyword evidence="6 13" id="KW-0808">Transferase</keyword>
<comment type="similarity">
    <text evidence="2 13">Belongs to the SUA5 family.</text>
</comment>
<feature type="binding site" evidence="14">
    <location>
        <position position="137"/>
    </location>
    <ligand>
        <name>L-threonine</name>
        <dbReference type="ChEBI" id="CHEBI:57926"/>
    </ligand>
</feature>
<keyword evidence="9 13" id="KW-0547">Nucleotide-binding</keyword>
<dbReference type="GO" id="GO:0005737">
    <property type="term" value="C:cytoplasm"/>
    <property type="evidence" value="ECO:0007669"/>
    <property type="project" value="UniProtKB-SubCell"/>
</dbReference>
<feature type="binding site" evidence="14">
    <location>
        <position position="82"/>
    </location>
    <ligand>
        <name>L-threonine</name>
        <dbReference type="ChEBI" id="CHEBI:57926"/>
    </ligand>
</feature>
<comment type="subcellular location">
    <subcellularLocation>
        <location evidence="1 13">Cytoplasm</location>
    </subcellularLocation>
</comment>
<feature type="binding site" evidence="14">
    <location>
        <position position="261"/>
    </location>
    <ligand>
        <name>ATP</name>
        <dbReference type="ChEBI" id="CHEBI:30616"/>
    </ligand>
</feature>
<evidence type="ECO:0000256" key="13">
    <source>
        <dbReference type="PIRNR" id="PIRNR004930"/>
    </source>
</evidence>
<dbReference type="PIRSF" id="PIRSF004930">
    <property type="entry name" value="Tln_factor_SUA5"/>
    <property type="match status" value="1"/>
</dbReference>
<dbReference type="PROSITE" id="PS51163">
    <property type="entry name" value="YRDC"/>
    <property type="match status" value="1"/>
</dbReference>
<dbReference type="GO" id="GO:0003725">
    <property type="term" value="F:double-stranded RNA binding"/>
    <property type="evidence" value="ECO:0007669"/>
    <property type="project" value="UniProtKB-UniRule"/>
</dbReference>
<evidence type="ECO:0000256" key="8">
    <source>
        <dbReference type="ARBA" id="ARBA00022695"/>
    </source>
</evidence>
<feature type="binding site" evidence="14">
    <location>
        <position position="133"/>
    </location>
    <ligand>
        <name>ATP</name>
        <dbReference type="ChEBI" id="CHEBI:30616"/>
    </ligand>
</feature>
<feature type="binding site" evidence="14">
    <location>
        <position position="157"/>
    </location>
    <ligand>
        <name>L-threonine</name>
        <dbReference type="ChEBI" id="CHEBI:57926"/>
    </ligand>
</feature>
<evidence type="ECO:0000313" key="16">
    <source>
        <dbReference type="EMBL" id="TIA90309.1"/>
    </source>
</evidence>
<reference evidence="16 17" key="1">
    <citation type="submission" date="2019-03" db="EMBL/GenBank/DDBJ databases">
        <title>Sequencing 23 genomes of Wallemia ichthyophaga.</title>
        <authorList>
            <person name="Gostincar C."/>
        </authorList>
    </citation>
    <scope>NUCLEOTIDE SEQUENCE [LARGE SCALE GENOMIC DNA]</scope>
    <source>
        <strain evidence="16 17">EXF-5753</strain>
    </source>
</reference>
<comment type="function">
    <text evidence="13">Required for the formation of a threonylcarbamoyl group on adenosine at position 37 (t(6)A37) in tRNAs that read codons beginning with adenine.</text>
</comment>